<evidence type="ECO:0000259" key="6">
    <source>
        <dbReference type="Pfam" id="PF08244"/>
    </source>
</evidence>
<evidence type="ECO:0000256" key="4">
    <source>
        <dbReference type="RuleBase" id="RU362110"/>
    </source>
</evidence>
<dbReference type="InterPro" id="IPR013189">
    <property type="entry name" value="Glyco_hydro_32_C"/>
</dbReference>
<dbReference type="SMART" id="SM00640">
    <property type="entry name" value="Glyco_32"/>
    <property type="match status" value="1"/>
</dbReference>
<evidence type="ECO:0000313" key="8">
    <source>
        <dbReference type="Proteomes" id="UP000366872"/>
    </source>
</evidence>
<dbReference type="InterPro" id="IPR013320">
    <property type="entry name" value="ConA-like_dom_sf"/>
</dbReference>
<dbReference type="CDD" id="cd18622">
    <property type="entry name" value="GH32_Inu-like"/>
    <property type="match status" value="1"/>
</dbReference>
<accession>A0A6C2TXV5</accession>
<evidence type="ECO:0000259" key="5">
    <source>
        <dbReference type="Pfam" id="PF00251"/>
    </source>
</evidence>
<proteinExistence type="inferred from homology"/>
<dbReference type="GO" id="GO:0004575">
    <property type="term" value="F:sucrose alpha-glucosidase activity"/>
    <property type="evidence" value="ECO:0007669"/>
    <property type="project" value="TreeGrafter"/>
</dbReference>
<evidence type="ECO:0000256" key="3">
    <source>
        <dbReference type="ARBA" id="ARBA00023295"/>
    </source>
</evidence>
<organism evidence="7 8">
    <name type="scientific">Pontiella desulfatans</name>
    <dbReference type="NCBI Taxonomy" id="2750659"/>
    <lineage>
        <taxon>Bacteria</taxon>
        <taxon>Pseudomonadati</taxon>
        <taxon>Kiritimatiellota</taxon>
        <taxon>Kiritimatiellia</taxon>
        <taxon>Kiritimatiellales</taxon>
        <taxon>Pontiellaceae</taxon>
        <taxon>Pontiella</taxon>
    </lineage>
</organism>
<evidence type="ECO:0000256" key="2">
    <source>
        <dbReference type="ARBA" id="ARBA00022801"/>
    </source>
</evidence>
<reference evidence="7 8" key="1">
    <citation type="submission" date="2019-04" db="EMBL/GenBank/DDBJ databases">
        <authorList>
            <person name="Van Vliet M D."/>
        </authorList>
    </citation>
    <scope>NUCLEOTIDE SEQUENCE [LARGE SCALE GENOMIC DNA]</scope>
    <source>
        <strain evidence="7 8">F1</strain>
    </source>
</reference>
<dbReference type="Gene3D" id="2.60.120.560">
    <property type="entry name" value="Exo-inulinase, domain 1"/>
    <property type="match status" value="1"/>
</dbReference>
<dbReference type="PANTHER" id="PTHR42800:SF1">
    <property type="entry name" value="EXOINULINASE INUD (AFU_ORTHOLOGUE AFUA_5G00480)"/>
    <property type="match status" value="1"/>
</dbReference>
<dbReference type="GO" id="GO:0005987">
    <property type="term" value="P:sucrose catabolic process"/>
    <property type="evidence" value="ECO:0007669"/>
    <property type="project" value="TreeGrafter"/>
</dbReference>
<dbReference type="SUPFAM" id="SSF49899">
    <property type="entry name" value="Concanavalin A-like lectins/glucanases"/>
    <property type="match status" value="1"/>
</dbReference>
<keyword evidence="3 4" id="KW-0326">Glycosidase</keyword>
<evidence type="ECO:0000256" key="1">
    <source>
        <dbReference type="ARBA" id="ARBA00009902"/>
    </source>
</evidence>
<dbReference type="AlphaFoldDB" id="A0A6C2TXV5"/>
<dbReference type="InterPro" id="IPR001362">
    <property type="entry name" value="Glyco_hydro_32"/>
</dbReference>
<feature type="domain" description="Glycosyl hydrolase family 32 C-terminal" evidence="6">
    <location>
        <begin position="367"/>
        <end position="475"/>
    </location>
</feature>
<dbReference type="Pfam" id="PF08244">
    <property type="entry name" value="Glyco_hydro_32C"/>
    <property type="match status" value="1"/>
</dbReference>
<dbReference type="InterPro" id="IPR013148">
    <property type="entry name" value="Glyco_hydro_32_N"/>
</dbReference>
<feature type="domain" description="Glycosyl hydrolase family 32 N-terminal" evidence="5">
    <location>
        <begin position="38"/>
        <end position="330"/>
    </location>
</feature>
<dbReference type="GO" id="GO:0005737">
    <property type="term" value="C:cytoplasm"/>
    <property type="evidence" value="ECO:0007669"/>
    <property type="project" value="TreeGrafter"/>
</dbReference>
<evidence type="ECO:0000313" key="7">
    <source>
        <dbReference type="EMBL" id="VGO12429.1"/>
    </source>
</evidence>
<keyword evidence="8" id="KW-1185">Reference proteome</keyword>
<name>A0A6C2TXV5_PONDE</name>
<protein>
    <submittedName>
        <fullName evidence="7">Levanase</fullName>
    </submittedName>
</protein>
<sequence length="484" mass="54229">MRVDDVHASASQLDALILSDEIVGAETIYDEALRPIFHYTVRRGWLNDPCGLVYDSGTYHLGYQHNPYGTDWANMHWGHAVSTNLVHWEERPIWLYPDETGAMWSGSSVKDWNNSAGFGTNALLAFYTAAANRGSNILPRMANRSQFTQCMAYSLDGGMTWTKYENNPVLPNTFGRDERDPKVFWYEPGQKWVMYLWLDLSREMPERGTFGFFESKDLLHWTPTSTFVFPKTIEVPNIFELPLDGDPNNKKWILCAGAGKYFIGHFDGYGFAPESGPFTIRQGNSFAATQTFSGMPDDRRRILIVHGTARYPGMPFNNLINFPMELTLRTTGDGARIHANPVPELALLRETTNTWKRGKIVSGKNIMEGTEGDAFELDCTFRPGNAEKVVFNLRGVKAAYNCADETITCEGLTRPLATIAGKVRLQILVDRGVLEIFGNDGLLCMHIKVEPTAGNRPVKLFALGDGALLESLTMHKLGSAYPEK</sequence>
<gene>
    <name evidence="7" type="primary">sacC_2</name>
    <name evidence="7" type="ORF">PDESU_00981</name>
</gene>
<dbReference type="Gene3D" id="2.115.10.20">
    <property type="entry name" value="Glycosyl hydrolase domain, family 43"/>
    <property type="match status" value="1"/>
</dbReference>
<dbReference type="InterPro" id="IPR023296">
    <property type="entry name" value="Glyco_hydro_beta-prop_sf"/>
</dbReference>
<dbReference type="SUPFAM" id="SSF75005">
    <property type="entry name" value="Arabinanase/levansucrase/invertase"/>
    <property type="match status" value="1"/>
</dbReference>
<dbReference type="RefSeq" id="WP_136078095.1">
    <property type="nucleotide sequence ID" value="NZ_CAAHFG010000001.1"/>
</dbReference>
<dbReference type="EMBL" id="CAAHFG010000001">
    <property type="protein sequence ID" value="VGO12429.1"/>
    <property type="molecule type" value="Genomic_DNA"/>
</dbReference>
<dbReference type="Proteomes" id="UP000366872">
    <property type="component" value="Unassembled WGS sequence"/>
</dbReference>
<dbReference type="PANTHER" id="PTHR42800">
    <property type="entry name" value="EXOINULINASE INUD (AFU_ORTHOLOGUE AFUA_5G00480)"/>
    <property type="match status" value="1"/>
</dbReference>
<dbReference type="Pfam" id="PF00251">
    <property type="entry name" value="Glyco_hydro_32N"/>
    <property type="match status" value="1"/>
</dbReference>
<comment type="similarity">
    <text evidence="1 4">Belongs to the glycosyl hydrolase 32 family.</text>
</comment>
<keyword evidence="2 4" id="KW-0378">Hydrolase</keyword>